<feature type="transmembrane region" description="Helical" evidence="1">
    <location>
        <begin position="25"/>
        <end position="49"/>
    </location>
</feature>
<sequence>MAKHSFPWLLARSFRSQRKHPTTGFTLLELLISVFIGGIITSTLLYSVVELLKVNQRESSRAETQREMQLAMDYISAELRQAVFVYDGSCLTGTGTFAADACPGVTNFLPTAINTQPTGTAAGTTPVLAFWRVDPLPQVLINLCAANAANLNLTTNPNPPAGINGVPCLSRRTYSLVVYYLDTTNTGGTWAGRARLKRYALTQFTATGAPNTGWVDPTTTNNKFLGWPYEATGNNLQTAGTLSDGSTNPYAGAIAGVAVNPPVLVDFVDTPVTPGSTATACPGDSVTAGSLPPFVRSPSGTTVTSFYACVRGGGFTAGIQNNTGGRNQETAVFLRGNAAGRAGVPSTAKVVFDLQTRVLSRGSFEKSPAPQ</sequence>
<dbReference type="PROSITE" id="PS00409">
    <property type="entry name" value="PROKAR_NTER_METHYL"/>
    <property type="match status" value="1"/>
</dbReference>
<dbReference type="Pfam" id="PF07963">
    <property type="entry name" value="N_methyl"/>
    <property type="match status" value="1"/>
</dbReference>
<proteinExistence type="predicted"/>
<dbReference type="NCBIfam" id="TIGR02532">
    <property type="entry name" value="IV_pilin_GFxxxE"/>
    <property type="match status" value="1"/>
</dbReference>
<keyword evidence="1" id="KW-0472">Membrane</keyword>
<keyword evidence="1" id="KW-1133">Transmembrane helix</keyword>
<protein>
    <submittedName>
        <fullName evidence="2">Prepilin-type N-terminal cleavage/methylation domain-containing protein</fullName>
    </submittedName>
</protein>
<comment type="caution">
    <text evidence="2">The sequence shown here is derived from an EMBL/GenBank/DDBJ whole genome shotgun (WGS) entry which is preliminary data.</text>
</comment>
<organism evidence="2 3">
    <name type="scientific">Stenomitos frigidus AS-A4</name>
    <dbReference type="NCBI Taxonomy" id="2933935"/>
    <lineage>
        <taxon>Bacteria</taxon>
        <taxon>Bacillati</taxon>
        <taxon>Cyanobacteriota</taxon>
        <taxon>Cyanophyceae</taxon>
        <taxon>Leptolyngbyales</taxon>
        <taxon>Leptolyngbyaceae</taxon>
        <taxon>Stenomitos</taxon>
    </lineage>
</organism>
<keyword evidence="1" id="KW-0812">Transmembrane</keyword>
<dbReference type="EMBL" id="JAMPLM010000019">
    <property type="protein sequence ID" value="MEP1060538.1"/>
    <property type="molecule type" value="Genomic_DNA"/>
</dbReference>
<dbReference type="Proteomes" id="UP001476950">
    <property type="component" value="Unassembled WGS sequence"/>
</dbReference>
<dbReference type="RefSeq" id="WP_190449094.1">
    <property type="nucleotide sequence ID" value="NZ_JAMPLM010000019.1"/>
</dbReference>
<evidence type="ECO:0000313" key="2">
    <source>
        <dbReference type="EMBL" id="MEP1060538.1"/>
    </source>
</evidence>
<evidence type="ECO:0000313" key="3">
    <source>
        <dbReference type="Proteomes" id="UP001476950"/>
    </source>
</evidence>
<evidence type="ECO:0000256" key="1">
    <source>
        <dbReference type="SAM" id="Phobius"/>
    </source>
</evidence>
<accession>A0ABV0KNC9</accession>
<keyword evidence="3" id="KW-1185">Reference proteome</keyword>
<dbReference type="InterPro" id="IPR012902">
    <property type="entry name" value="N_methyl_site"/>
</dbReference>
<name>A0ABV0KNC9_9CYAN</name>
<reference evidence="2 3" key="1">
    <citation type="submission" date="2022-04" db="EMBL/GenBank/DDBJ databases">
        <title>Positive selection, recombination, and allopatry shape intraspecific diversity of widespread and dominant cyanobacteria.</title>
        <authorList>
            <person name="Wei J."/>
            <person name="Shu W."/>
            <person name="Hu C."/>
        </authorList>
    </citation>
    <scope>NUCLEOTIDE SEQUENCE [LARGE SCALE GENOMIC DNA]</scope>
    <source>
        <strain evidence="2 3">AS-A4</strain>
    </source>
</reference>
<gene>
    <name evidence="2" type="ORF">NDI38_19065</name>
</gene>